<gene>
    <name evidence="2" type="ORF">ACFQZX_11960</name>
</gene>
<feature type="compositionally biased region" description="Acidic residues" evidence="1">
    <location>
        <begin position="75"/>
        <end position="96"/>
    </location>
</feature>
<dbReference type="Proteomes" id="UP001597010">
    <property type="component" value="Unassembled WGS sequence"/>
</dbReference>
<evidence type="ECO:0000256" key="1">
    <source>
        <dbReference type="SAM" id="MobiDB-lite"/>
    </source>
</evidence>
<evidence type="ECO:0000313" key="2">
    <source>
        <dbReference type="EMBL" id="MFD0794334.1"/>
    </source>
</evidence>
<comment type="caution">
    <text evidence="2">The sequence shown here is derived from an EMBL/GenBank/DDBJ whole genome shotgun (WGS) entry which is preliminary data.</text>
</comment>
<feature type="region of interest" description="Disordered" evidence="1">
    <location>
        <begin position="26"/>
        <end position="96"/>
    </location>
</feature>
<proteinExistence type="predicted"/>
<organism evidence="2 3">
    <name type="scientific">Mucilaginibacter litoreus</name>
    <dbReference type="NCBI Taxonomy" id="1048221"/>
    <lineage>
        <taxon>Bacteria</taxon>
        <taxon>Pseudomonadati</taxon>
        <taxon>Bacteroidota</taxon>
        <taxon>Sphingobacteriia</taxon>
        <taxon>Sphingobacteriales</taxon>
        <taxon>Sphingobacteriaceae</taxon>
        <taxon>Mucilaginibacter</taxon>
    </lineage>
</organism>
<feature type="compositionally biased region" description="Acidic residues" evidence="1">
    <location>
        <begin position="41"/>
        <end position="64"/>
    </location>
</feature>
<sequence length="96" mass="11138">MNYIYHSYDFNGVESAVLLMMSAYNDSDDHNDLADNLNLESPDEDMPREGSWGDEDDEDFDDETETRNDLHEIQVDDDLGEPNPEEDDHLPEEELQ</sequence>
<name>A0ABW3AU41_9SPHI</name>
<feature type="compositionally biased region" description="Basic and acidic residues" evidence="1">
    <location>
        <begin position="65"/>
        <end position="74"/>
    </location>
</feature>
<evidence type="ECO:0000313" key="3">
    <source>
        <dbReference type="Proteomes" id="UP001597010"/>
    </source>
</evidence>
<dbReference type="RefSeq" id="WP_377115521.1">
    <property type="nucleotide sequence ID" value="NZ_JBHTHZ010000010.1"/>
</dbReference>
<keyword evidence="3" id="KW-1185">Reference proteome</keyword>
<protein>
    <submittedName>
        <fullName evidence="2">Uncharacterized protein</fullName>
    </submittedName>
</protein>
<reference evidence="3" key="1">
    <citation type="journal article" date="2019" name="Int. J. Syst. Evol. Microbiol.">
        <title>The Global Catalogue of Microorganisms (GCM) 10K type strain sequencing project: providing services to taxonomists for standard genome sequencing and annotation.</title>
        <authorList>
            <consortium name="The Broad Institute Genomics Platform"/>
            <consortium name="The Broad Institute Genome Sequencing Center for Infectious Disease"/>
            <person name="Wu L."/>
            <person name="Ma J."/>
        </authorList>
    </citation>
    <scope>NUCLEOTIDE SEQUENCE [LARGE SCALE GENOMIC DNA]</scope>
    <source>
        <strain evidence="3">CCUG 61484</strain>
    </source>
</reference>
<dbReference type="EMBL" id="JBHTHZ010000010">
    <property type="protein sequence ID" value="MFD0794334.1"/>
    <property type="molecule type" value="Genomic_DNA"/>
</dbReference>
<accession>A0ABW3AU41</accession>